<feature type="compositionally biased region" description="Low complexity" evidence="1">
    <location>
        <begin position="125"/>
        <end position="140"/>
    </location>
</feature>
<name>A0A0F4ZF69_9PEZI</name>
<evidence type="ECO:0000313" key="2">
    <source>
        <dbReference type="EMBL" id="KKA28563.1"/>
    </source>
</evidence>
<dbReference type="Pfam" id="PF10310">
    <property type="entry name" value="DUF5427"/>
    <property type="match status" value="1"/>
</dbReference>
<accession>A0A0F4ZF69</accession>
<reference evidence="2 3" key="1">
    <citation type="submission" date="2015-03" db="EMBL/GenBank/DDBJ databases">
        <authorList>
            <person name="Radwan O."/>
            <person name="Al-Naeli F.A."/>
            <person name="Rendon G.A."/>
            <person name="Fields C."/>
        </authorList>
    </citation>
    <scope>NUCLEOTIDE SEQUENCE [LARGE SCALE GENOMIC DNA]</scope>
    <source>
        <strain evidence="2">CR-DP1</strain>
    </source>
</reference>
<feature type="compositionally biased region" description="Basic and acidic residues" evidence="1">
    <location>
        <begin position="102"/>
        <end position="111"/>
    </location>
</feature>
<feature type="compositionally biased region" description="Low complexity" evidence="1">
    <location>
        <begin position="71"/>
        <end position="85"/>
    </location>
</feature>
<dbReference type="PANTHER" id="PTHR28265">
    <property type="entry name" value="MAINTENANCE OF TELOMERE CAPPING PROTEIN 1"/>
    <property type="match status" value="1"/>
</dbReference>
<sequence length="515" mass="55705">MSKRSTKPATDDLDDLFEGIDDKPSAKKPLKSKPVSAASKALKDQDILADLESQLSDMPPSRPHTPRLKDSPATSAPASASTSAAKPLVRRPAGTDTPPSADARKSTDSHRPSRTASPAMRSVEQPRSQQQEQEPEPAQSSGGGGWWGLVAAASATASAAIKQAEQAVKEIQKNDEAKKWAEQVRGNVGALKGLGDELRHRAMPTFSNIIETLAPPISSHERLLIHITHDFVGYPSLDPMIYDVFSRVMSQVEGGDLMVVQRGSEARSRGFEPGWHDGPWWRQINPDRDMGVIKGLVEGSKLCRANAEAFADDFFAASGGIEKARLSATQDLSETNPVRTSNIFLSVQAICVEADDALFGTSRKAAASSTTDAESAVADQPTPPEELIQFAIFIYDPVHDIEFSTLSQTVPAQWIDWLEAQPPAPSDDDDNSHMPPEIAAAPEEIRAILETGGVDPREWVSEWLEDTLVLALGTVAQRYVARRMGVGERDAIKGKRRVDDVMQDGAGEVARANLI</sequence>
<proteinExistence type="predicted"/>
<dbReference type="OrthoDB" id="5594977at2759"/>
<feature type="region of interest" description="Disordered" evidence="1">
    <location>
        <begin position="1"/>
        <end position="147"/>
    </location>
</feature>
<protein>
    <recommendedName>
        <fullName evidence="4">Maintenance of telomere capping protein 1</fullName>
    </recommendedName>
</protein>
<dbReference type="AlphaFoldDB" id="A0A0F4ZF69"/>
<dbReference type="EMBL" id="LAEV01001275">
    <property type="protein sequence ID" value="KKA28563.1"/>
    <property type="molecule type" value="Genomic_DNA"/>
</dbReference>
<evidence type="ECO:0000256" key="1">
    <source>
        <dbReference type="SAM" id="MobiDB-lite"/>
    </source>
</evidence>
<gene>
    <name evidence="2" type="ORF">TD95_002903</name>
</gene>
<keyword evidence="3" id="KW-1185">Reference proteome</keyword>
<organism evidence="2 3">
    <name type="scientific">Thielaviopsis punctulata</name>
    <dbReference type="NCBI Taxonomy" id="72032"/>
    <lineage>
        <taxon>Eukaryota</taxon>
        <taxon>Fungi</taxon>
        <taxon>Dikarya</taxon>
        <taxon>Ascomycota</taxon>
        <taxon>Pezizomycotina</taxon>
        <taxon>Sordariomycetes</taxon>
        <taxon>Hypocreomycetidae</taxon>
        <taxon>Microascales</taxon>
        <taxon>Ceratocystidaceae</taxon>
        <taxon>Thielaviopsis</taxon>
    </lineage>
</organism>
<comment type="caution">
    <text evidence="2">The sequence shown here is derived from an EMBL/GenBank/DDBJ whole genome shotgun (WGS) entry which is preliminary data.</text>
</comment>
<evidence type="ECO:0008006" key="4">
    <source>
        <dbReference type="Google" id="ProtNLM"/>
    </source>
</evidence>
<dbReference type="InterPro" id="IPR018814">
    <property type="entry name" value="DUF5427"/>
</dbReference>
<dbReference type="Proteomes" id="UP000033483">
    <property type="component" value="Unassembled WGS sequence"/>
</dbReference>
<evidence type="ECO:0000313" key="3">
    <source>
        <dbReference type="Proteomes" id="UP000033483"/>
    </source>
</evidence>
<dbReference type="PANTHER" id="PTHR28265:SF1">
    <property type="entry name" value="MAINTENANCE OF TELOMERE CAPPING PROTEIN 1"/>
    <property type="match status" value="1"/>
</dbReference>